<gene>
    <name evidence="2" type="ORF">F4Y42_00745</name>
</gene>
<name>A0A6B0YRA8_9CHLR</name>
<reference evidence="2" key="1">
    <citation type="submission" date="2019-09" db="EMBL/GenBank/DDBJ databases">
        <title>Characterisation of the sponge microbiome using genome-centric metagenomics.</title>
        <authorList>
            <person name="Engelberts J.P."/>
            <person name="Robbins S.J."/>
            <person name="De Goeij J.M."/>
            <person name="Aranda M."/>
            <person name="Bell S.C."/>
            <person name="Webster N.S."/>
        </authorList>
    </citation>
    <scope>NUCLEOTIDE SEQUENCE</scope>
    <source>
        <strain evidence="2">SB0664_bin_27</strain>
    </source>
</reference>
<feature type="chain" id="PRO_5025377573" evidence="1">
    <location>
        <begin position="34"/>
        <end position="387"/>
    </location>
</feature>
<proteinExistence type="predicted"/>
<evidence type="ECO:0000256" key="1">
    <source>
        <dbReference type="SAM" id="SignalP"/>
    </source>
</evidence>
<sequence length="387" mass="43550">MVKFSTKLHSKTPLAFTLLIVLSLVFNSGIAYAANNRNEVGEPEECQASLVTLGEELWEHVPDLPQLRWNFGLPEKAKLLWNAFVVLLDSIFPGIIEVFPKVPELSWMLAWLPESWFGNDSLTSVPVISQASGTVIGLVPVVGPILDGTAIVTARDQITGECLSRMAQGVLLASTGATMVFPALLAVKAGLKVGKPLAKLLPEIPVDKVSKRLWDIVEDLKGRLGRNVSRLEEVNEVDGKYRKTLRIFGKGAISSDELATKLGLKTFTENNYREGLMRFTGRNSEEVQGLEAHHILPQEFRESFERAGVENIHDPRLLAWVDEESHRMWSHDYSEAWREFFIGNQNPTAEEILKEARELSREFDFSTNFEIAENWLPGWVRLPFQRD</sequence>
<evidence type="ECO:0000313" key="2">
    <source>
        <dbReference type="EMBL" id="MXY91958.1"/>
    </source>
</evidence>
<accession>A0A6B0YRA8</accession>
<comment type="caution">
    <text evidence="2">The sequence shown here is derived from an EMBL/GenBank/DDBJ whole genome shotgun (WGS) entry which is preliminary data.</text>
</comment>
<organism evidence="2">
    <name type="scientific">Caldilineaceae bacterium SB0664_bin_27</name>
    <dbReference type="NCBI Taxonomy" id="2605260"/>
    <lineage>
        <taxon>Bacteria</taxon>
        <taxon>Bacillati</taxon>
        <taxon>Chloroflexota</taxon>
        <taxon>Caldilineae</taxon>
        <taxon>Caldilineales</taxon>
        <taxon>Caldilineaceae</taxon>
    </lineage>
</organism>
<dbReference type="EMBL" id="VXRG01000007">
    <property type="protein sequence ID" value="MXY91958.1"/>
    <property type="molecule type" value="Genomic_DNA"/>
</dbReference>
<feature type="signal peptide" evidence="1">
    <location>
        <begin position="1"/>
        <end position="33"/>
    </location>
</feature>
<keyword evidence="1" id="KW-0732">Signal</keyword>
<protein>
    <submittedName>
        <fullName evidence="2">DUF2380 domain-containing protein</fullName>
    </submittedName>
</protein>
<dbReference type="AlphaFoldDB" id="A0A6B0YRA8"/>